<dbReference type="InterPro" id="IPR037039">
    <property type="entry name" value="CM_AroQ_sf_eucaryotic"/>
</dbReference>
<feature type="domain" description="Chorismate mutase" evidence="9">
    <location>
        <begin position="208"/>
        <end position="343"/>
    </location>
</feature>
<dbReference type="PANTHER" id="PTHR21145:SF12">
    <property type="entry name" value="CHORISMATE MUTASE"/>
    <property type="match status" value="1"/>
</dbReference>
<dbReference type="PANTHER" id="PTHR21145">
    <property type="entry name" value="CHORISMATE MUTASE"/>
    <property type="match status" value="1"/>
</dbReference>
<dbReference type="InterPro" id="IPR008238">
    <property type="entry name" value="Chorismate_mutase_AroQ_euk"/>
</dbReference>
<dbReference type="GO" id="GO:0046417">
    <property type="term" value="P:chorismate metabolic process"/>
    <property type="evidence" value="ECO:0007669"/>
    <property type="project" value="InterPro"/>
</dbReference>
<keyword evidence="8" id="KW-0732">Signal</keyword>
<dbReference type="GO" id="GO:0004106">
    <property type="term" value="F:chorismate mutase activity"/>
    <property type="evidence" value="ECO:0007669"/>
    <property type="project" value="UniProtKB-EC"/>
</dbReference>
<dbReference type="SUPFAM" id="SSF48600">
    <property type="entry name" value="Chorismate mutase II"/>
    <property type="match status" value="1"/>
</dbReference>
<keyword evidence="5" id="KW-0028">Amino-acid biosynthesis</keyword>
<organism evidence="10 11">
    <name type="scientific">Seminavis robusta</name>
    <dbReference type="NCBI Taxonomy" id="568900"/>
    <lineage>
        <taxon>Eukaryota</taxon>
        <taxon>Sar</taxon>
        <taxon>Stramenopiles</taxon>
        <taxon>Ochrophyta</taxon>
        <taxon>Bacillariophyta</taxon>
        <taxon>Bacillariophyceae</taxon>
        <taxon>Bacillariophycidae</taxon>
        <taxon>Naviculales</taxon>
        <taxon>Naviculaceae</taxon>
        <taxon>Seminavis</taxon>
    </lineage>
</organism>
<keyword evidence="7" id="KW-0413">Isomerase</keyword>
<feature type="chain" id="PRO_5040283612" description="chorismate mutase" evidence="8">
    <location>
        <begin position="20"/>
        <end position="371"/>
    </location>
</feature>
<keyword evidence="6" id="KW-0057">Aromatic amino acid biosynthesis</keyword>
<reference evidence="10" key="1">
    <citation type="submission" date="2020-06" db="EMBL/GenBank/DDBJ databases">
        <authorList>
            <consortium name="Plant Systems Biology data submission"/>
        </authorList>
    </citation>
    <scope>NUCLEOTIDE SEQUENCE</scope>
    <source>
        <strain evidence="10">D6</strain>
    </source>
</reference>
<evidence type="ECO:0000256" key="2">
    <source>
        <dbReference type="ARBA" id="ARBA00004817"/>
    </source>
</evidence>
<dbReference type="EC" id="5.4.99.5" evidence="3"/>
<dbReference type="PROSITE" id="PS51169">
    <property type="entry name" value="CHORISMATE_MUT_3"/>
    <property type="match status" value="1"/>
</dbReference>
<dbReference type="InterPro" id="IPR002701">
    <property type="entry name" value="CM_II_prokaryot"/>
</dbReference>
<comment type="caution">
    <text evidence="10">The sequence shown here is derived from an EMBL/GenBank/DDBJ whole genome shotgun (WGS) entry which is preliminary data.</text>
</comment>
<dbReference type="GO" id="GO:0005737">
    <property type="term" value="C:cytoplasm"/>
    <property type="evidence" value="ECO:0007669"/>
    <property type="project" value="UniProtKB-SubCell"/>
</dbReference>
<comment type="subcellular location">
    <subcellularLocation>
        <location evidence="1">Cytoplasm</location>
    </subcellularLocation>
</comment>
<dbReference type="OrthoDB" id="191918at2759"/>
<dbReference type="Pfam" id="PF01817">
    <property type="entry name" value="CM_2"/>
    <property type="match status" value="1"/>
</dbReference>
<gene>
    <name evidence="10" type="ORF">SEMRO_540_G162970.1</name>
</gene>
<dbReference type="InterPro" id="IPR036263">
    <property type="entry name" value="Chorismate_II_sf"/>
</dbReference>
<dbReference type="NCBIfam" id="TIGR01802">
    <property type="entry name" value="CM_pl-yst"/>
    <property type="match status" value="1"/>
</dbReference>
<evidence type="ECO:0000256" key="4">
    <source>
        <dbReference type="ARBA" id="ARBA00022490"/>
    </source>
</evidence>
<protein>
    <recommendedName>
        <fullName evidence="3">chorismate mutase</fullName>
        <ecNumber evidence="3">5.4.99.5</ecNumber>
    </recommendedName>
</protein>
<dbReference type="PROSITE" id="PS51257">
    <property type="entry name" value="PROKAR_LIPOPROTEIN"/>
    <property type="match status" value="1"/>
</dbReference>
<feature type="signal peptide" evidence="8">
    <location>
        <begin position="1"/>
        <end position="19"/>
    </location>
</feature>
<evidence type="ECO:0000256" key="5">
    <source>
        <dbReference type="ARBA" id="ARBA00022605"/>
    </source>
</evidence>
<keyword evidence="4" id="KW-0963">Cytoplasm</keyword>
<accession>A0A9N8HFU0</accession>
<proteinExistence type="predicted"/>
<evidence type="ECO:0000313" key="11">
    <source>
        <dbReference type="Proteomes" id="UP001153069"/>
    </source>
</evidence>
<evidence type="ECO:0000259" key="9">
    <source>
        <dbReference type="Pfam" id="PF01817"/>
    </source>
</evidence>
<dbReference type="GO" id="GO:0009073">
    <property type="term" value="P:aromatic amino acid family biosynthetic process"/>
    <property type="evidence" value="ECO:0007669"/>
    <property type="project" value="UniProtKB-KW"/>
</dbReference>
<evidence type="ECO:0000256" key="3">
    <source>
        <dbReference type="ARBA" id="ARBA00012404"/>
    </source>
</evidence>
<evidence type="ECO:0000256" key="7">
    <source>
        <dbReference type="ARBA" id="ARBA00023235"/>
    </source>
</evidence>
<evidence type="ECO:0000256" key="1">
    <source>
        <dbReference type="ARBA" id="ARBA00004496"/>
    </source>
</evidence>
<dbReference type="Proteomes" id="UP001153069">
    <property type="component" value="Unassembled WGS sequence"/>
</dbReference>
<evidence type="ECO:0000313" key="10">
    <source>
        <dbReference type="EMBL" id="CAB9512516.1"/>
    </source>
</evidence>
<evidence type="ECO:0000256" key="6">
    <source>
        <dbReference type="ARBA" id="ARBA00023141"/>
    </source>
</evidence>
<dbReference type="EMBL" id="CAICTM010000539">
    <property type="protein sequence ID" value="CAB9512516.1"/>
    <property type="molecule type" value="Genomic_DNA"/>
</dbReference>
<name>A0A9N8HFU0_9STRA</name>
<dbReference type="AlphaFoldDB" id="A0A9N8HFU0"/>
<evidence type="ECO:0000256" key="8">
    <source>
        <dbReference type="SAM" id="SignalP"/>
    </source>
</evidence>
<sequence length="371" mass="40947">MRIALVAGLLLPFSCHSFALWNGPLSPSSTSCASSSSATDTDTSLDATTVNGEECVKTVDVLSLESIRSTLIRQEETIIFALIERAQFRRNAIAYKRGGFGDLGTPLGSKENDNKELCLFEYMMVGTEVLHSSVRRYTSPEEHPFFPDRLHLKQMDAMPQLDYPNLLDETAANVNFNPILLEKYIHVILPAITKDGDDEQHGSSILADIALLQALSKRVHYGKFVAESKYRSDPQEYQQLVEAGDADGVMRLLTNEKVEQKVLRRARLKAATYGREPLLAELPPMSEKMGSHTTSVVAAAAASAVVAAVEALEDEPGQKGKVDPAVIEAVYKKIIIPMTKDVEVAYLFRRCGREPPADYAPDRMSRDVTEL</sequence>
<comment type="pathway">
    <text evidence="2">Metabolic intermediate biosynthesis; prephenate biosynthesis; prephenate from chorismate: step 1/1.</text>
</comment>
<keyword evidence="11" id="KW-1185">Reference proteome</keyword>
<dbReference type="Gene3D" id="1.10.590.10">
    <property type="entry name" value="Chorismate mutase, AroQ class superfamily, eukaryotic"/>
    <property type="match status" value="1"/>
</dbReference>
<dbReference type="GO" id="GO:0008652">
    <property type="term" value="P:amino acid biosynthetic process"/>
    <property type="evidence" value="ECO:0007669"/>
    <property type="project" value="UniProtKB-KW"/>
</dbReference>